<organism evidence="2 3">
    <name type="scientific">Hondaea fermentalgiana</name>
    <dbReference type="NCBI Taxonomy" id="2315210"/>
    <lineage>
        <taxon>Eukaryota</taxon>
        <taxon>Sar</taxon>
        <taxon>Stramenopiles</taxon>
        <taxon>Bigyra</taxon>
        <taxon>Labyrinthulomycetes</taxon>
        <taxon>Thraustochytrida</taxon>
        <taxon>Thraustochytriidae</taxon>
        <taxon>Hondaea</taxon>
    </lineage>
</organism>
<dbReference type="InterPro" id="IPR000157">
    <property type="entry name" value="TIR_dom"/>
</dbReference>
<dbReference type="SUPFAM" id="SSF52200">
    <property type="entry name" value="Toll/Interleukin receptor TIR domain"/>
    <property type="match status" value="1"/>
</dbReference>
<gene>
    <name evidence="2" type="ORF">FCC1311_057322</name>
</gene>
<dbReference type="AlphaFoldDB" id="A0A2R5GMH8"/>
<reference evidence="2 3" key="1">
    <citation type="submission" date="2017-12" db="EMBL/GenBank/DDBJ databases">
        <title>Sequencing, de novo assembly and annotation of complete genome of a new Thraustochytrid species, strain FCC1311.</title>
        <authorList>
            <person name="Sedici K."/>
            <person name="Godart F."/>
            <person name="Aiese Cigliano R."/>
            <person name="Sanseverino W."/>
            <person name="Barakat M."/>
            <person name="Ortet P."/>
            <person name="Marechal E."/>
            <person name="Cagnac O."/>
            <person name="Amato A."/>
        </authorList>
    </citation>
    <scope>NUCLEOTIDE SEQUENCE [LARGE SCALE GENOMIC DNA]</scope>
</reference>
<evidence type="ECO:0000313" key="2">
    <source>
        <dbReference type="EMBL" id="GBG29511.1"/>
    </source>
</evidence>
<dbReference type="GO" id="GO:0007165">
    <property type="term" value="P:signal transduction"/>
    <property type="evidence" value="ECO:0007669"/>
    <property type="project" value="InterPro"/>
</dbReference>
<dbReference type="InParanoid" id="A0A2R5GMH8"/>
<comment type="caution">
    <text evidence="2">The sequence shown here is derived from an EMBL/GenBank/DDBJ whole genome shotgun (WGS) entry which is preliminary data.</text>
</comment>
<dbReference type="EMBL" id="BEYU01000059">
    <property type="protein sequence ID" value="GBG29511.1"/>
    <property type="molecule type" value="Genomic_DNA"/>
</dbReference>
<dbReference type="OrthoDB" id="423260at2759"/>
<dbReference type="Pfam" id="PF13676">
    <property type="entry name" value="TIR_2"/>
    <property type="match status" value="1"/>
</dbReference>
<dbReference type="Proteomes" id="UP000241890">
    <property type="component" value="Unassembled WGS sequence"/>
</dbReference>
<protein>
    <submittedName>
        <fullName evidence="2">Sterile alpha and TIR motif-containing protein tir-1</fullName>
    </submittedName>
</protein>
<dbReference type="InterPro" id="IPR035897">
    <property type="entry name" value="Toll_tir_struct_dom_sf"/>
</dbReference>
<sequence length="366" mass="41227">MEANMLLCPWRFDEHRDDEFLVSGLLSDSIQQVETRRFKRGLTCELDFSSFFLPNGVFHRLVAQCATYATQPDAATSRSLAPRPPKLDAQTAKVFFGRDSFLMEVRGDAVQITVSATAKRPARVIKLLVSMFREQAETVFNGLEWRLLLHSPTSGARVSYHELTSACDNGSEELWAVDEEDDVADVADFDPFFVEQIGALDTDEDGADVVRVPDVPSLGPGEDTHVFLSHVQSTGGDLADVLRLKLENRGLNVWFDQGYRANLNQQAMLDGVRRTHTYVLVLTKGIFASSAVLEELRCARDSEKHIVVVHEADTHRASYASFGEYIASTPDFCAGFFLEEESLPVRRKWYEEGAFYNELVRRCFEH</sequence>
<proteinExistence type="predicted"/>
<name>A0A2R5GMH8_9STRA</name>
<evidence type="ECO:0000313" key="3">
    <source>
        <dbReference type="Proteomes" id="UP000241890"/>
    </source>
</evidence>
<feature type="domain" description="TIR" evidence="1">
    <location>
        <begin position="226"/>
        <end position="311"/>
    </location>
</feature>
<accession>A0A2R5GMH8</accession>
<keyword evidence="3" id="KW-1185">Reference proteome</keyword>
<dbReference type="Gene3D" id="3.40.50.10140">
    <property type="entry name" value="Toll/interleukin-1 receptor homology (TIR) domain"/>
    <property type="match status" value="1"/>
</dbReference>
<evidence type="ECO:0000259" key="1">
    <source>
        <dbReference type="Pfam" id="PF13676"/>
    </source>
</evidence>